<keyword evidence="3" id="KW-1185">Reference proteome</keyword>
<evidence type="ECO:0000256" key="1">
    <source>
        <dbReference type="SAM" id="MobiDB-lite"/>
    </source>
</evidence>
<feature type="compositionally biased region" description="Low complexity" evidence="1">
    <location>
        <begin position="508"/>
        <end position="532"/>
    </location>
</feature>
<comment type="caution">
    <text evidence="2">The sequence shown here is derived from an EMBL/GenBank/DDBJ whole genome shotgun (WGS) entry which is preliminary data.</text>
</comment>
<feature type="region of interest" description="Disordered" evidence="1">
    <location>
        <begin position="508"/>
        <end position="546"/>
    </location>
</feature>
<evidence type="ECO:0000313" key="3">
    <source>
        <dbReference type="Proteomes" id="UP000015354"/>
    </source>
</evidence>
<dbReference type="EMBL" id="ATMH01007075">
    <property type="protein sequence ID" value="EPY24648.1"/>
    <property type="molecule type" value="Genomic_DNA"/>
</dbReference>
<feature type="region of interest" description="Disordered" evidence="1">
    <location>
        <begin position="692"/>
        <end position="712"/>
    </location>
</feature>
<sequence length="712" mass="77972">MYMYKMTIKQQQRDAPASTKDSFHSCTHWVGMLGFNDTAHTRCTKRPGRQMTAPLVELPEEKLGLLLHRLRAPPRDDDALQTRHDEVLAAGPEEIGETDEEHGRRRHHKAGNRKGELLRVERDGHHRLAHCADQNLVALRRAVQTRRAQHPPAEDVPGVPIRPPVHLRRLERLRGETATFRRCRRRGGGSPRRRLLRARRGVAVPQTGAEGGNIQVLPRPFGLRNGRDGRGAAREHQGRLMPLFEGDHLLDIVDKLRDGRVAVDGAQHHHAPDAVQYHERRGRTRRILHVSRRGAFASVPVSSPQHGLHHPRPHLGRPAHMPGVHEAQIRDGACKPLRQRARAVPQHVHPSVGRADHSQGARAALGGLRRRAPPTLDRKGADRMALRNAPAPGLHLLGAGVSGAQDVAVRCRWSGTAPGQDKRERALVLVVVEGGRAAVRRTPAAEGDEPLAPLHVQLAGLGAVARAGGVAVGLPRQGAGAAREQHRAAHGRGRGVGARPGLATRLASPGPAAGRGAEAAAQGRHLAPAAGRPPRRHAIGRAQYHPPRDRVGATVFRGRVVPRRRQRAVVKESQHVLLRLDLYDVPHESHSELKGADGGVERAHEGEEQQGDVVCAVLVTPGDEHGGRVVVQLAWRHLSASVQEERLEADVPRGDGVGRRGEGAAVRQLVVARHERILAPLRNMPRPCRCRVRRRNSPETTARQSSSRREGF</sequence>
<reference evidence="2 3" key="1">
    <citation type="journal article" date="2013" name="PLoS ONE">
        <title>Predicting the Proteins of Angomonas deanei, Strigomonas culicis and Their Respective Endosymbionts Reveals New Aspects of the Trypanosomatidae Family.</title>
        <authorList>
            <person name="Motta M.C."/>
            <person name="Martins A.C."/>
            <person name="de Souza S.S."/>
            <person name="Catta-Preta C.M."/>
            <person name="Silva R."/>
            <person name="Klein C.C."/>
            <person name="de Almeida L.G."/>
            <person name="de Lima Cunha O."/>
            <person name="Ciapina L.P."/>
            <person name="Brocchi M."/>
            <person name="Colabardini A.C."/>
            <person name="de Araujo Lima B."/>
            <person name="Machado C.R."/>
            <person name="de Almeida Soares C.M."/>
            <person name="Probst C.M."/>
            <person name="de Menezes C.B."/>
            <person name="Thompson C.E."/>
            <person name="Bartholomeu D.C."/>
            <person name="Gradia D.F."/>
            <person name="Pavoni D.P."/>
            <person name="Grisard E.C."/>
            <person name="Fantinatti-Garboggini F."/>
            <person name="Marchini F.K."/>
            <person name="Rodrigues-Luiz G.F."/>
            <person name="Wagner G."/>
            <person name="Goldman G.H."/>
            <person name="Fietto J.L."/>
            <person name="Elias M.C."/>
            <person name="Goldman M.H."/>
            <person name="Sagot M.F."/>
            <person name="Pereira M."/>
            <person name="Stoco P.H."/>
            <person name="de Mendonca-Neto R.P."/>
            <person name="Teixeira S.M."/>
            <person name="Maciel T.E."/>
            <person name="de Oliveira Mendes T.A."/>
            <person name="Urmenyi T.P."/>
            <person name="de Souza W."/>
            <person name="Schenkman S."/>
            <person name="de Vasconcelos A.T."/>
        </authorList>
    </citation>
    <scope>NUCLEOTIDE SEQUENCE [LARGE SCALE GENOMIC DNA]</scope>
</reference>
<gene>
    <name evidence="2" type="ORF">STCU_07075</name>
</gene>
<organism evidence="2 3">
    <name type="scientific">Strigomonas culicis</name>
    <dbReference type="NCBI Taxonomy" id="28005"/>
    <lineage>
        <taxon>Eukaryota</taxon>
        <taxon>Discoba</taxon>
        <taxon>Euglenozoa</taxon>
        <taxon>Kinetoplastea</taxon>
        <taxon>Metakinetoplastina</taxon>
        <taxon>Trypanosomatida</taxon>
        <taxon>Trypanosomatidae</taxon>
        <taxon>Strigomonadinae</taxon>
        <taxon>Strigomonas</taxon>
    </lineage>
</organism>
<evidence type="ECO:0000313" key="2">
    <source>
        <dbReference type="EMBL" id="EPY24648.1"/>
    </source>
</evidence>
<feature type="region of interest" description="Disordered" evidence="1">
    <location>
        <begin position="90"/>
        <end position="113"/>
    </location>
</feature>
<protein>
    <submittedName>
        <fullName evidence="2">Uncharacterized protein</fullName>
    </submittedName>
</protein>
<proteinExistence type="predicted"/>
<accession>S9U6Y6</accession>
<name>S9U6Y6_9TRYP</name>
<dbReference type="Proteomes" id="UP000015354">
    <property type="component" value="Unassembled WGS sequence"/>
</dbReference>
<dbReference type="AlphaFoldDB" id="S9U6Y6"/>